<evidence type="ECO:0000256" key="3">
    <source>
        <dbReference type="ARBA" id="ARBA00023163"/>
    </source>
</evidence>
<evidence type="ECO:0000313" key="5">
    <source>
        <dbReference type="EMBL" id="KWZ35570.1"/>
    </source>
</evidence>
<sequence length="384" mass="42738">MRITTDIGQDLDALRDVPAAIVLDEFAWPTRPSRRADFDGVTRGDAPQRELGLMLLDLYAVAAQSAIGEFEYRFFSLLQALIPFDAAWTGVATHVPTGPVMHNSFLYRLPHAFFTDWKRVRDCDPLAHRTLHGAHGRAVRLTVIEPGLDARFRDWCVKYGLAQLMFVCTIDRRFGLTTFVSIYRQGLNRPFGDNDAHRFEELIPHLAAALTINRAAQLTRERERADTVAPAARALCDNFGVLHHADPGFDDVLRAEWPAWAGPRVPEALVAHLRRQSGQPFVGDALRIQCVPVAGLFQIEARPRSLLDRLSPRELAAIRYYGAGRSHKEVAQQMAISPTTVRHYLRCAYRKLGMHDKSQIAGVLGATTGGTADDEAVEAGGMPR</sequence>
<organism evidence="5 6">
    <name type="scientific">Burkholderia anthina</name>
    <dbReference type="NCBI Taxonomy" id="179879"/>
    <lineage>
        <taxon>Bacteria</taxon>
        <taxon>Pseudomonadati</taxon>
        <taxon>Pseudomonadota</taxon>
        <taxon>Betaproteobacteria</taxon>
        <taxon>Burkholderiales</taxon>
        <taxon>Burkholderiaceae</taxon>
        <taxon>Burkholderia</taxon>
        <taxon>Burkholderia cepacia complex</taxon>
    </lineage>
</organism>
<keyword evidence="1" id="KW-0805">Transcription regulation</keyword>
<dbReference type="Gene3D" id="1.10.10.10">
    <property type="entry name" value="Winged helix-like DNA-binding domain superfamily/Winged helix DNA-binding domain"/>
    <property type="match status" value="1"/>
</dbReference>
<dbReference type="SMART" id="SM00421">
    <property type="entry name" value="HTH_LUXR"/>
    <property type="match status" value="1"/>
</dbReference>
<dbReference type="InterPro" id="IPR000792">
    <property type="entry name" value="Tscrpt_reg_LuxR_C"/>
</dbReference>
<name>A0AAW3Q117_9BURK</name>
<feature type="domain" description="HTH luxR-type" evidence="4">
    <location>
        <begin position="303"/>
        <end position="368"/>
    </location>
</feature>
<dbReference type="PANTHER" id="PTHR44688:SF16">
    <property type="entry name" value="DNA-BINDING TRANSCRIPTIONAL ACTIVATOR DEVR_DOSR"/>
    <property type="match status" value="1"/>
</dbReference>
<keyword evidence="3" id="KW-0804">Transcription</keyword>
<dbReference type="InterPro" id="IPR016032">
    <property type="entry name" value="Sig_transdc_resp-reg_C-effctor"/>
</dbReference>
<evidence type="ECO:0000256" key="1">
    <source>
        <dbReference type="ARBA" id="ARBA00023015"/>
    </source>
</evidence>
<dbReference type="AlphaFoldDB" id="A0AAW3Q117"/>
<dbReference type="Pfam" id="PF00196">
    <property type="entry name" value="GerE"/>
    <property type="match status" value="1"/>
</dbReference>
<dbReference type="GO" id="GO:0006355">
    <property type="term" value="P:regulation of DNA-templated transcription"/>
    <property type="evidence" value="ECO:0007669"/>
    <property type="project" value="InterPro"/>
</dbReference>
<protein>
    <submittedName>
        <fullName evidence="5">Helix-turn-helix transcriptional regulator</fullName>
    </submittedName>
</protein>
<gene>
    <name evidence="5" type="ORF">WS64_08480</name>
</gene>
<dbReference type="SUPFAM" id="SSF46894">
    <property type="entry name" value="C-terminal effector domain of the bipartite response regulators"/>
    <property type="match status" value="1"/>
</dbReference>
<accession>A0AAW3Q117</accession>
<dbReference type="RefSeq" id="WP_060316608.1">
    <property type="nucleotide sequence ID" value="NZ_CM003768.1"/>
</dbReference>
<proteinExistence type="predicted"/>
<comment type="caution">
    <text evidence="5">The sequence shown here is derived from an EMBL/GenBank/DDBJ whole genome shotgun (WGS) entry which is preliminary data.</text>
</comment>
<dbReference type="PANTHER" id="PTHR44688">
    <property type="entry name" value="DNA-BINDING TRANSCRIPTIONAL ACTIVATOR DEVR_DOSR"/>
    <property type="match status" value="1"/>
</dbReference>
<evidence type="ECO:0000313" key="6">
    <source>
        <dbReference type="Proteomes" id="UP000070434"/>
    </source>
</evidence>
<keyword evidence="2" id="KW-0238">DNA-binding</keyword>
<reference evidence="5 6" key="1">
    <citation type="submission" date="2015-11" db="EMBL/GenBank/DDBJ databases">
        <authorList>
            <person name="Sahl J."/>
            <person name="Wagner D."/>
            <person name="Keim P."/>
        </authorList>
    </citation>
    <scope>NUCLEOTIDE SEQUENCE [LARGE SCALE GENOMIC DNA]</scope>
    <source>
        <strain evidence="5 6">AZ-4-2-10-S1-D7</strain>
    </source>
</reference>
<dbReference type="Proteomes" id="UP000070434">
    <property type="component" value="Chromosome 1"/>
</dbReference>
<dbReference type="GO" id="GO:0003677">
    <property type="term" value="F:DNA binding"/>
    <property type="evidence" value="ECO:0007669"/>
    <property type="project" value="UniProtKB-KW"/>
</dbReference>
<dbReference type="EMBL" id="LNJP01000001">
    <property type="protein sequence ID" value="KWZ35570.1"/>
    <property type="molecule type" value="Genomic_DNA"/>
</dbReference>
<dbReference type="PRINTS" id="PR00038">
    <property type="entry name" value="HTHLUXR"/>
</dbReference>
<dbReference type="InterPro" id="IPR036388">
    <property type="entry name" value="WH-like_DNA-bd_sf"/>
</dbReference>
<dbReference type="PROSITE" id="PS50043">
    <property type="entry name" value="HTH_LUXR_2"/>
    <property type="match status" value="1"/>
</dbReference>
<evidence type="ECO:0000259" key="4">
    <source>
        <dbReference type="PROSITE" id="PS50043"/>
    </source>
</evidence>
<dbReference type="CDD" id="cd06170">
    <property type="entry name" value="LuxR_C_like"/>
    <property type="match status" value="1"/>
</dbReference>
<evidence type="ECO:0000256" key="2">
    <source>
        <dbReference type="ARBA" id="ARBA00023125"/>
    </source>
</evidence>